<name>A0A064CLQ3_9MYCO</name>
<keyword evidence="3" id="KW-1185">Reference proteome</keyword>
<reference evidence="2" key="1">
    <citation type="submission" date="2014-05" db="EMBL/GenBank/DDBJ databases">
        <title>Genome sequence of Mycobacterium aromaticivorans strain JS19b1T (= DSM 45407T).</title>
        <authorList>
            <person name="Kwak Y."/>
            <person name="Park G.-S."/>
            <person name="Li Q.X."/>
            <person name="Lee S.-E."/>
            <person name="Shin J.-H."/>
        </authorList>
    </citation>
    <scope>NUCLEOTIDE SEQUENCE [LARGE SCALE GENOMIC DNA]</scope>
    <source>
        <strain evidence="2">JS19b1</strain>
    </source>
</reference>
<evidence type="ECO:0000256" key="1">
    <source>
        <dbReference type="SAM" id="Phobius"/>
    </source>
</evidence>
<dbReference type="RefSeq" id="WP_036343264.1">
    <property type="nucleotide sequence ID" value="NZ_JALN02000001.1"/>
</dbReference>
<feature type="transmembrane region" description="Helical" evidence="1">
    <location>
        <begin position="54"/>
        <end position="74"/>
    </location>
</feature>
<proteinExistence type="predicted"/>
<dbReference type="Proteomes" id="UP000022835">
    <property type="component" value="Unassembled WGS sequence"/>
</dbReference>
<keyword evidence="1" id="KW-0812">Transmembrane</keyword>
<comment type="caution">
    <text evidence="2">The sequence shown here is derived from an EMBL/GenBank/DDBJ whole genome shotgun (WGS) entry which is preliminary data.</text>
</comment>
<dbReference type="EMBL" id="JALN02000001">
    <property type="protein sequence ID" value="KDF00607.1"/>
    <property type="molecule type" value="Genomic_DNA"/>
</dbReference>
<keyword evidence="1" id="KW-0472">Membrane</keyword>
<feature type="transmembrane region" description="Helical" evidence="1">
    <location>
        <begin position="7"/>
        <end position="34"/>
    </location>
</feature>
<evidence type="ECO:0000313" key="3">
    <source>
        <dbReference type="Proteomes" id="UP000022835"/>
    </source>
</evidence>
<dbReference type="STRING" id="1440774.Y900_017065"/>
<organism evidence="2 3">
    <name type="scientific">Mycolicibacterium aromaticivorans JS19b1 = JCM 16368</name>
    <dbReference type="NCBI Taxonomy" id="1440774"/>
    <lineage>
        <taxon>Bacteria</taxon>
        <taxon>Bacillati</taxon>
        <taxon>Actinomycetota</taxon>
        <taxon>Actinomycetes</taxon>
        <taxon>Mycobacteriales</taxon>
        <taxon>Mycobacteriaceae</taxon>
        <taxon>Mycolicibacterium</taxon>
    </lineage>
</organism>
<sequence length="93" mass="9939">MTFFAAIFKVLIVGLILGAGLPAIFAGGMLAYSFGAGGEEADHVIHKPNPALKYLGIVLFLFVGLVIVTAVAWITRATVIHHFGIDLFPMLKK</sequence>
<protein>
    <recommendedName>
        <fullName evidence="4">Transmembrane protein</fullName>
    </recommendedName>
</protein>
<keyword evidence="1" id="KW-1133">Transmembrane helix</keyword>
<gene>
    <name evidence="2" type="ORF">Y900_017065</name>
</gene>
<accession>A0A064CLQ3</accession>
<dbReference type="eggNOG" id="ENOG5033I9S">
    <property type="taxonomic scope" value="Bacteria"/>
</dbReference>
<dbReference type="AlphaFoldDB" id="A0A064CLQ3"/>
<evidence type="ECO:0000313" key="2">
    <source>
        <dbReference type="EMBL" id="KDF00607.1"/>
    </source>
</evidence>
<evidence type="ECO:0008006" key="4">
    <source>
        <dbReference type="Google" id="ProtNLM"/>
    </source>
</evidence>